<feature type="domain" description="HIT" evidence="2">
    <location>
        <begin position="25"/>
        <end position="99"/>
    </location>
</feature>
<dbReference type="PANTHER" id="PTHR46648:SF1">
    <property type="entry name" value="ADENOSINE 5'-MONOPHOSPHORAMIDASE HNT1"/>
    <property type="match status" value="1"/>
</dbReference>
<dbReference type="InterPro" id="IPR036265">
    <property type="entry name" value="HIT-like_sf"/>
</dbReference>
<comment type="caution">
    <text evidence="3">The sequence shown here is derived from an EMBL/GenBank/DDBJ whole genome shotgun (WGS) entry which is preliminary data.</text>
</comment>
<gene>
    <name evidence="3" type="ORF">KP77_10440</name>
</gene>
<accession>A0A0C2VRJ6</accession>
<protein>
    <submittedName>
        <fullName evidence="3">HIT family hydrolase</fullName>
    </submittedName>
</protein>
<dbReference type="PANTHER" id="PTHR46648">
    <property type="entry name" value="HIT FAMILY PROTEIN 1"/>
    <property type="match status" value="1"/>
</dbReference>
<evidence type="ECO:0000259" key="2">
    <source>
        <dbReference type="PROSITE" id="PS51084"/>
    </source>
</evidence>
<organism evidence="3 4">
    <name type="scientific">Jeotgalibacillus alimentarius</name>
    <dbReference type="NCBI Taxonomy" id="135826"/>
    <lineage>
        <taxon>Bacteria</taxon>
        <taxon>Bacillati</taxon>
        <taxon>Bacillota</taxon>
        <taxon>Bacilli</taxon>
        <taxon>Bacillales</taxon>
        <taxon>Caryophanaceae</taxon>
        <taxon>Jeotgalibacillus</taxon>
    </lineage>
</organism>
<dbReference type="SUPFAM" id="SSF54197">
    <property type="entry name" value="HIT-like"/>
    <property type="match status" value="1"/>
</dbReference>
<evidence type="ECO:0000313" key="3">
    <source>
        <dbReference type="EMBL" id="KIL51532.1"/>
    </source>
</evidence>
<dbReference type="Gene3D" id="3.30.428.10">
    <property type="entry name" value="HIT-like"/>
    <property type="match status" value="1"/>
</dbReference>
<proteinExistence type="predicted"/>
<feature type="short sequence motif" description="Histidine triad motif" evidence="1">
    <location>
        <begin position="84"/>
        <end position="88"/>
    </location>
</feature>
<keyword evidence="4" id="KW-1185">Reference proteome</keyword>
<reference evidence="3 4" key="1">
    <citation type="submission" date="2015-01" db="EMBL/GenBank/DDBJ databases">
        <title>Genome sequence of Jeotgalibacillus alimentarius.</title>
        <authorList>
            <person name="Goh K.M."/>
            <person name="Chan K.-G."/>
            <person name="Yaakop A.S."/>
            <person name="Ee R."/>
            <person name="Gan H.M."/>
            <person name="Chan C.S."/>
        </authorList>
    </citation>
    <scope>NUCLEOTIDE SEQUENCE [LARGE SCALE GENOMIC DNA]</scope>
    <source>
        <strain evidence="3 4">YKJ-13</strain>
    </source>
</reference>
<keyword evidence="3" id="KW-0378">Hydrolase</keyword>
<dbReference type="PROSITE" id="PS51084">
    <property type="entry name" value="HIT_2"/>
    <property type="match status" value="1"/>
</dbReference>
<dbReference type="Pfam" id="PF01230">
    <property type="entry name" value="HIT"/>
    <property type="match status" value="1"/>
</dbReference>
<dbReference type="GO" id="GO:0016787">
    <property type="term" value="F:hydrolase activity"/>
    <property type="evidence" value="ECO:0007669"/>
    <property type="project" value="UniProtKB-KW"/>
</dbReference>
<dbReference type="GO" id="GO:0009117">
    <property type="term" value="P:nucleotide metabolic process"/>
    <property type="evidence" value="ECO:0007669"/>
    <property type="project" value="TreeGrafter"/>
</dbReference>
<dbReference type="EMBL" id="JXRQ01000015">
    <property type="protein sequence ID" value="KIL51532.1"/>
    <property type="molecule type" value="Genomic_DNA"/>
</dbReference>
<dbReference type="InterPro" id="IPR011146">
    <property type="entry name" value="HIT-like"/>
</dbReference>
<dbReference type="RefSeq" id="WP_052473978.1">
    <property type="nucleotide sequence ID" value="NZ_JXRQ01000015.1"/>
</dbReference>
<sequence>MKTAGSTIFEDDFISIGHIDGNGNPVYLGHLVIDLKRHAPGLGDMNPAEASAFGVAMSKVSRALIEVEKAEHIYSFVTGHAVPHLHMHIVPRYPGTPEKYWGPSAVYDWEEAPMRNISDVQSLCDRLKKYMDTHQHA</sequence>
<dbReference type="PATRIC" id="fig|135826.4.peg.1039"/>
<evidence type="ECO:0000313" key="4">
    <source>
        <dbReference type="Proteomes" id="UP000031950"/>
    </source>
</evidence>
<evidence type="ECO:0000256" key="1">
    <source>
        <dbReference type="PROSITE-ProRule" id="PRU00464"/>
    </source>
</evidence>
<dbReference type="AlphaFoldDB" id="A0A0C2VRJ6"/>
<dbReference type="InterPro" id="IPR001310">
    <property type="entry name" value="Histidine_triad_HIT"/>
</dbReference>
<dbReference type="Proteomes" id="UP000031950">
    <property type="component" value="Unassembled WGS sequence"/>
</dbReference>
<dbReference type="STRING" id="135826.KP77_10440"/>
<name>A0A0C2VRJ6_9BACL</name>